<evidence type="ECO:0000256" key="2">
    <source>
        <dbReference type="ARBA" id="ARBA00004936"/>
    </source>
</evidence>
<dbReference type="InterPro" id="IPR000917">
    <property type="entry name" value="Sulfatase_N"/>
</dbReference>
<evidence type="ECO:0000256" key="4">
    <source>
        <dbReference type="ARBA" id="ARBA00022692"/>
    </source>
</evidence>
<dbReference type="InterPro" id="IPR017850">
    <property type="entry name" value="Alkaline_phosphatase_core_sf"/>
</dbReference>
<feature type="transmembrane region" description="Helical" evidence="8">
    <location>
        <begin position="91"/>
        <end position="110"/>
    </location>
</feature>
<keyword evidence="5 8" id="KW-1133">Transmembrane helix</keyword>
<reference evidence="11" key="1">
    <citation type="journal article" date="2019" name="Int. J. Syst. Evol. Microbiol.">
        <title>The Global Catalogue of Microorganisms (GCM) 10K type strain sequencing project: providing services to taxonomists for standard genome sequencing and annotation.</title>
        <authorList>
            <consortium name="The Broad Institute Genomics Platform"/>
            <consortium name="The Broad Institute Genome Sequencing Center for Infectious Disease"/>
            <person name="Wu L."/>
            <person name="Ma J."/>
        </authorList>
    </citation>
    <scope>NUCLEOTIDE SEQUENCE [LARGE SCALE GENOMIC DNA]</scope>
    <source>
        <strain evidence="11">JCM 18459</strain>
    </source>
</reference>
<dbReference type="PANTHER" id="PTHR47371">
    <property type="entry name" value="LIPOTEICHOIC ACID SYNTHASE"/>
    <property type="match status" value="1"/>
</dbReference>
<keyword evidence="6 8" id="KW-0472">Membrane</keyword>
<comment type="subcellular location">
    <subcellularLocation>
        <location evidence="1">Cell membrane</location>
        <topology evidence="1">Multi-pass membrane protein</topology>
    </subcellularLocation>
</comment>
<feature type="transmembrane region" description="Helical" evidence="8">
    <location>
        <begin position="141"/>
        <end position="160"/>
    </location>
</feature>
<feature type="transmembrane region" description="Helical" evidence="8">
    <location>
        <begin position="181"/>
        <end position="199"/>
    </location>
</feature>
<dbReference type="PANTHER" id="PTHR47371:SF3">
    <property type="entry name" value="PHOSPHOGLYCEROL TRANSFERASE I"/>
    <property type="match status" value="1"/>
</dbReference>
<keyword evidence="4 8" id="KW-0812">Transmembrane</keyword>
<sequence length="643" mass="71588">MPERLIDEPVETTDESTGRPQRGPWYSLLWAQRVSWLGAMACALVLELSGLIGEGGFWWESTFVNTLSFVADSLVIWLILVVLIGLTNRVTFSLGIVVALTVVIAVANRVKLGLRSEPVYPSDVDFIKEPGFLTTMVAPQMLVIAGIGVLAIVAAAWFLGRKFEPRMAPVWLSHLPVRRQLVAVLARAMVVTFALALLVDTTRFNDPGNAWRAVYEVGNRKWRYWNQRTNYLANGFVGGFLYNMPTVAMPTPEGYGPDEMDAVATRYERMAAKINRNRTGSLDDTNVVIVLSESFTDPTRLNGFDLDEDPIPRTRAMMKAGTSGQMMAQLYGGGTANMEFETLTGQSIGLFEPQLSSPYQMLVGEYDSYPSAVGWFGAHGHKPIAIHPYMTGMYKRNKVYDTFGFDEFIHDTTMSETDMIDDNEFISDQSAFDEVQKQIEESDDPLMVNLVTMQNHIPVDDNYPDPIGVTGDVDDDEANRIGNYARGLSYTDKALSSFLQSLKQSKEKTVVVFFGDHLPGIYDSDVADANPGLGMYTTPFFLWSSEGTPQKRLPQSSPTGFLPMLYEMADAPIPPYFAMLERMRKHVTALEQGRMLSPTGAEISEDDLGPAGQRALQDARLVQYDFSIGDRYAVDRMWPGALR</sequence>
<comment type="pathway">
    <text evidence="2">Cell wall biogenesis; lipoteichoic acid biosynthesis.</text>
</comment>
<feature type="region of interest" description="Disordered" evidence="7">
    <location>
        <begin position="1"/>
        <end position="20"/>
    </location>
</feature>
<gene>
    <name evidence="10" type="ORF">GCM10023340_19390</name>
</gene>
<evidence type="ECO:0000256" key="7">
    <source>
        <dbReference type="SAM" id="MobiDB-lite"/>
    </source>
</evidence>
<organism evidence="10 11">
    <name type="scientific">Nocardioides marinquilinus</name>
    <dbReference type="NCBI Taxonomy" id="1210400"/>
    <lineage>
        <taxon>Bacteria</taxon>
        <taxon>Bacillati</taxon>
        <taxon>Actinomycetota</taxon>
        <taxon>Actinomycetes</taxon>
        <taxon>Propionibacteriales</taxon>
        <taxon>Nocardioidaceae</taxon>
        <taxon>Nocardioides</taxon>
    </lineage>
</organism>
<accession>A0ABP9PIN9</accession>
<protein>
    <submittedName>
        <fullName evidence="10">LTA synthase family protein</fullName>
    </submittedName>
</protein>
<keyword evidence="3" id="KW-1003">Cell membrane</keyword>
<dbReference type="SUPFAM" id="SSF53649">
    <property type="entry name" value="Alkaline phosphatase-like"/>
    <property type="match status" value="1"/>
</dbReference>
<dbReference type="Gene3D" id="3.40.720.10">
    <property type="entry name" value="Alkaline Phosphatase, subunit A"/>
    <property type="match status" value="1"/>
</dbReference>
<feature type="domain" description="Sulfatase N-terminal" evidence="9">
    <location>
        <begin position="286"/>
        <end position="570"/>
    </location>
</feature>
<evidence type="ECO:0000256" key="5">
    <source>
        <dbReference type="ARBA" id="ARBA00022989"/>
    </source>
</evidence>
<name>A0ABP9PIN9_9ACTN</name>
<evidence type="ECO:0000313" key="10">
    <source>
        <dbReference type="EMBL" id="GAA5147257.1"/>
    </source>
</evidence>
<evidence type="ECO:0000256" key="8">
    <source>
        <dbReference type="SAM" id="Phobius"/>
    </source>
</evidence>
<proteinExistence type="predicted"/>
<dbReference type="Proteomes" id="UP001500221">
    <property type="component" value="Unassembled WGS sequence"/>
</dbReference>
<evidence type="ECO:0000256" key="1">
    <source>
        <dbReference type="ARBA" id="ARBA00004651"/>
    </source>
</evidence>
<feature type="transmembrane region" description="Helical" evidence="8">
    <location>
        <begin position="64"/>
        <end position="84"/>
    </location>
</feature>
<evidence type="ECO:0000259" key="9">
    <source>
        <dbReference type="Pfam" id="PF00884"/>
    </source>
</evidence>
<dbReference type="CDD" id="cd16015">
    <property type="entry name" value="LTA_synthase"/>
    <property type="match status" value="1"/>
</dbReference>
<feature type="transmembrane region" description="Helical" evidence="8">
    <location>
        <begin position="34"/>
        <end position="52"/>
    </location>
</feature>
<comment type="caution">
    <text evidence="10">The sequence shown here is derived from an EMBL/GenBank/DDBJ whole genome shotgun (WGS) entry which is preliminary data.</text>
</comment>
<dbReference type="EMBL" id="BAABKG010000002">
    <property type="protein sequence ID" value="GAA5147257.1"/>
    <property type="molecule type" value="Genomic_DNA"/>
</dbReference>
<evidence type="ECO:0000256" key="6">
    <source>
        <dbReference type="ARBA" id="ARBA00023136"/>
    </source>
</evidence>
<keyword evidence="11" id="KW-1185">Reference proteome</keyword>
<evidence type="ECO:0000313" key="11">
    <source>
        <dbReference type="Proteomes" id="UP001500221"/>
    </source>
</evidence>
<dbReference type="RefSeq" id="WP_345457583.1">
    <property type="nucleotide sequence ID" value="NZ_BAABKG010000002.1"/>
</dbReference>
<dbReference type="Pfam" id="PF00884">
    <property type="entry name" value="Sulfatase"/>
    <property type="match status" value="1"/>
</dbReference>
<evidence type="ECO:0000256" key="3">
    <source>
        <dbReference type="ARBA" id="ARBA00022475"/>
    </source>
</evidence>
<dbReference type="InterPro" id="IPR050448">
    <property type="entry name" value="OpgB/LTA_synthase_biosynth"/>
</dbReference>